<keyword evidence="9" id="KW-1185">Reference proteome</keyword>
<evidence type="ECO:0000256" key="4">
    <source>
        <dbReference type="ARBA" id="ARBA00022692"/>
    </source>
</evidence>
<evidence type="ECO:0000256" key="2">
    <source>
        <dbReference type="ARBA" id="ARBA00022448"/>
    </source>
</evidence>
<dbReference type="Proteomes" id="UP000199382">
    <property type="component" value="Unassembled WGS sequence"/>
</dbReference>
<comment type="subcellular location">
    <subcellularLocation>
        <location evidence="1">Membrane</location>
        <topology evidence="1">Multi-pass membrane protein</topology>
    </subcellularLocation>
</comment>
<feature type="transmembrane region" description="Helical" evidence="7">
    <location>
        <begin position="35"/>
        <end position="54"/>
    </location>
</feature>
<keyword evidence="4 7" id="KW-0812">Transmembrane</keyword>
<keyword evidence="6 7" id="KW-0472">Membrane</keyword>
<feature type="transmembrane region" description="Helical" evidence="7">
    <location>
        <begin position="6"/>
        <end position="23"/>
    </location>
</feature>
<evidence type="ECO:0000256" key="1">
    <source>
        <dbReference type="ARBA" id="ARBA00004141"/>
    </source>
</evidence>
<dbReference type="GO" id="GO:0055085">
    <property type="term" value="P:transmembrane transport"/>
    <property type="evidence" value="ECO:0007669"/>
    <property type="project" value="InterPro"/>
</dbReference>
<dbReference type="PANTHER" id="PTHR36838">
    <property type="entry name" value="AUXIN EFFLUX CARRIER FAMILY PROTEIN"/>
    <property type="match status" value="1"/>
</dbReference>
<keyword evidence="5 7" id="KW-1133">Transmembrane helix</keyword>
<evidence type="ECO:0000256" key="7">
    <source>
        <dbReference type="SAM" id="Phobius"/>
    </source>
</evidence>
<feature type="transmembrane region" description="Helical" evidence="7">
    <location>
        <begin position="130"/>
        <end position="151"/>
    </location>
</feature>
<gene>
    <name evidence="8" type="ORF">SAMN04488026_101232</name>
</gene>
<organism evidence="8 9">
    <name type="scientific">Aliiruegeria lutimaris</name>
    <dbReference type="NCBI Taxonomy" id="571298"/>
    <lineage>
        <taxon>Bacteria</taxon>
        <taxon>Pseudomonadati</taxon>
        <taxon>Pseudomonadota</taxon>
        <taxon>Alphaproteobacteria</taxon>
        <taxon>Rhodobacterales</taxon>
        <taxon>Roseobacteraceae</taxon>
        <taxon>Aliiruegeria</taxon>
    </lineage>
</organism>
<dbReference type="STRING" id="571298.SAMN04488026_101232"/>
<keyword evidence="3" id="KW-1003">Cell membrane</keyword>
<accession>A0A1G8R388</accession>
<evidence type="ECO:0000256" key="6">
    <source>
        <dbReference type="ARBA" id="ARBA00023136"/>
    </source>
</evidence>
<feature type="transmembrane region" description="Helical" evidence="7">
    <location>
        <begin position="223"/>
        <end position="242"/>
    </location>
</feature>
<feature type="transmembrane region" description="Helical" evidence="7">
    <location>
        <begin position="95"/>
        <end position="118"/>
    </location>
</feature>
<dbReference type="AlphaFoldDB" id="A0A1G8R388"/>
<dbReference type="GO" id="GO:0016020">
    <property type="term" value="C:membrane"/>
    <property type="evidence" value="ECO:0007669"/>
    <property type="project" value="UniProtKB-SubCell"/>
</dbReference>
<dbReference type="RefSeq" id="WP_093152946.1">
    <property type="nucleotide sequence ID" value="NZ_FNEK01000012.1"/>
</dbReference>
<dbReference type="OrthoDB" id="7362338at2"/>
<dbReference type="Pfam" id="PF03547">
    <property type="entry name" value="Mem_trans"/>
    <property type="match status" value="1"/>
</dbReference>
<name>A0A1G8R388_9RHOB</name>
<evidence type="ECO:0000256" key="5">
    <source>
        <dbReference type="ARBA" id="ARBA00022989"/>
    </source>
</evidence>
<feature type="transmembrane region" description="Helical" evidence="7">
    <location>
        <begin position="66"/>
        <end position="88"/>
    </location>
</feature>
<keyword evidence="2" id="KW-0813">Transport</keyword>
<feature type="transmembrane region" description="Helical" evidence="7">
    <location>
        <begin position="191"/>
        <end position="211"/>
    </location>
</feature>
<dbReference type="EMBL" id="FNEK01000012">
    <property type="protein sequence ID" value="SDJ11025.1"/>
    <property type="molecule type" value="Genomic_DNA"/>
</dbReference>
<dbReference type="PANTHER" id="PTHR36838:SF3">
    <property type="entry name" value="TRANSPORTER AUXIN EFFLUX CARRIER EC FAMILY"/>
    <property type="match status" value="1"/>
</dbReference>
<feature type="transmembrane region" description="Helical" evidence="7">
    <location>
        <begin position="163"/>
        <end position="185"/>
    </location>
</feature>
<reference evidence="8 9" key="1">
    <citation type="submission" date="2016-10" db="EMBL/GenBank/DDBJ databases">
        <authorList>
            <person name="de Groot N.N."/>
        </authorList>
    </citation>
    <scope>NUCLEOTIDE SEQUENCE [LARGE SCALE GENOMIC DNA]</scope>
    <source>
        <strain evidence="8 9">DSM 25294</strain>
    </source>
</reference>
<sequence>MLHVLTHQILPVFSMLALGFLLGRLGKVNRAEAAAINRVGFLVLQPALLFPLVSGLDLSAFHFDAMAIYIGCQVAVFALSFAVARYLLQRTAVEAWLLAMATVFVNSVLYILPIAQLMHGGEAGMPIRAVVAWDSAVSFPFFIITTDLLANRGAALGQTLKRLAGNPVLFAVLLALVFNFAALTAPAPVQTAMNFAGVAAAPMTLFALGVILSGQNLVPTPTVVSISALKLIAFPALAWAALHLGERPEEWNTLLLLCAAGPSGAMAFSLALLHGVRTDQIAPVIIWTSVLSLISLAWLA</sequence>
<dbReference type="InterPro" id="IPR004776">
    <property type="entry name" value="Mem_transp_PIN-like"/>
</dbReference>
<evidence type="ECO:0000313" key="9">
    <source>
        <dbReference type="Proteomes" id="UP000199382"/>
    </source>
</evidence>
<protein>
    <recommendedName>
        <fullName evidence="10">Malonate transporter</fullName>
    </recommendedName>
</protein>
<evidence type="ECO:0008006" key="10">
    <source>
        <dbReference type="Google" id="ProtNLM"/>
    </source>
</evidence>
<evidence type="ECO:0000256" key="3">
    <source>
        <dbReference type="ARBA" id="ARBA00022475"/>
    </source>
</evidence>
<proteinExistence type="predicted"/>
<feature type="transmembrane region" description="Helical" evidence="7">
    <location>
        <begin position="254"/>
        <end position="274"/>
    </location>
</feature>
<evidence type="ECO:0000313" key="8">
    <source>
        <dbReference type="EMBL" id="SDJ11025.1"/>
    </source>
</evidence>
<feature type="transmembrane region" description="Helical" evidence="7">
    <location>
        <begin position="281"/>
        <end position="299"/>
    </location>
</feature>